<evidence type="ECO:0000256" key="3">
    <source>
        <dbReference type="ARBA" id="ARBA00022840"/>
    </source>
</evidence>
<organism evidence="5 6">
    <name type="scientific">Candidatus Roizmanbacteria bacterium CG_4_10_14_3_um_filter_33_21</name>
    <dbReference type="NCBI Taxonomy" id="1974830"/>
    <lineage>
        <taxon>Bacteria</taxon>
        <taxon>Candidatus Roizmaniibacteriota</taxon>
    </lineage>
</organism>
<evidence type="ECO:0000313" key="6">
    <source>
        <dbReference type="Proteomes" id="UP000229708"/>
    </source>
</evidence>
<dbReference type="SUPFAM" id="SSF52309">
    <property type="entry name" value="N-(deoxy)ribosyltransferase-like"/>
    <property type="match status" value="1"/>
</dbReference>
<dbReference type="GO" id="GO:0006235">
    <property type="term" value="P:dTTP biosynthetic process"/>
    <property type="evidence" value="ECO:0007669"/>
    <property type="project" value="TreeGrafter"/>
</dbReference>
<gene>
    <name evidence="5" type="ORF">COZ39_04500</name>
</gene>
<dbReference type="Pfam" id="PF02223">
    <property type="entry name" value="Thymidylate_kin"/>
    <property type="match status" value="1"/>
</dbReference>
<dbReference type="Gene3D" id="3.40.50.450">
    <property type="match status" value="1"/>
</dbReference>
<dbReference type="InterPro" id="IPR007710">
    <property type="entry name" value="Nucleoside_deoxyribTrfase"/>
</dbReference>
<comment type="caution">
    <text evidence="5">The sequence shown here is derived from an EMBL/GenBank/DDBJ whole genome shotgun (WGS) entry which is preliminary data.</text>
</comment>
<dbReference type="GO" id="GO:0005829">
    <property type="term" value="C:cytosol"/>
    <property type="evidence" value="ECO:0007669"/>
    <property type="project" value="TreeGrafter"/>
</dbReference>
<dbReference type="EMBL" id="PFJI01000193">
    <property type="protein sequence ID" value="PIX70446.1"/>
    <property type="molecule type" value="Genomic_DNA"/>
</dbReference>
<dbReference type="GO" id="GO:0004798">
    <property type="term" value="F:dTMP kinase activity"/>
    <property type="evidence" value="ECO:0007669"/>
    <property type="project" value="TreeGrafter"/>
</dbReference>
<dbReference type="GO" id="GO:0006227">
    <property type="term" value="P:dUDP biosynthetic process"/>
    <property type="evidence" value="ECO:0007669"/>
    <property type="project" value="TreeGrafter"/>
</dbReference>
<dbReference type="Gene3D" id="3.40.50.300">
    <property type="entry name" value="P-loop containing nucleotide triphosphate hydrolases"/>
    <property type="match status" value="1"/>
</dbReference>
<dbReference type="GO" id="GO:0006233">
    <property type="term" value="P:dTDP biosynthetic process"/>
    <property type="evidence" value="ECO:0007669"/>
    <property type="project" value="TreeGrafter"/>
</dbReference>
<dbReference type="AlphaFoldDB" id="A0A2M7LQV1"/>
<reference evidence="6" key="1">
    <citation type="submission" date="2017-09" db="EMBL/GenBank/DDBJ databases">
        <title>Depth-based differentiation of microbial function through sediment-hosted aquifers and enrichment of novel symbionts in the deep terrestrial subsurface.</title>
        <authorList>
            <person name="Probst A.J."/>
            <person name="Ladd B."/>
            <person name="Jarett J.K."/>
            <person name="Geller-Mcgrath D.E."/>
            <person name="Sieber C.M.K."/>
            <person name="Emerson J.B."/>
            <person name="Anantharaman K."/>
            <person name="Thomas B.C."/>
            <person name="Malmstrom R."/>
            <person name="Stieglmeier M."/>
            <person name="Klingl A."/>
            <person name="Woyke T."/>
            <person name="Ryan C.M."/>
            <person name="Banfield J.F."/>
        </authorList>
    </citation>
    <scope>NUCLEOTIDE SEQUENCE [LARGE SCALE GENOMIC DNA]</scope>
</reference>
<dbReference type="Proteomes" id="UP000229708">
    <property type="component" value="Unassembled WGS sequence"/>
</dbReference>
<keyword evidence="3" id="KW-0067">ATP-binding</keyword>
<evidence type="ECO:0000313" key="5">
    <source>
        <dbReference type="EMBL" id="PIX70446.1"/>
    </source>
</evidence>
<evidence type="ECO:0000259" key="4">
    <source>
        <dbReference type="Pfam" id="PF02223"/>
    </source>
</evidence>
<protein>
    <recommendedName>
        <fullName evidence="4">Thymidylate kinase-like domain-containing protein</fullName>
    </recommendedName>
</protein>
<keyword evidence="2" id="KW-0547">Nucleotide-binding</keyword>
<dbReference type="PANTHER" id="PTHR10344:SF4">
    <property type="entry name" value="UMP-CMP KINASE 2, MITOCHONDRIAL"/>
    <property type="match status" value="1"/>
</dbReference>
<feature type="domain" description="Thymidylate kinase-like" evidence="4">
    <location>
        <begin position="154"/>
        <end position="347"/>
    </location>
</feature>
<evidence type="ECO:0000256" key="2">
    <source>
        <dbReference type="ARBA" id="ARBA00022741"/>
    </source>
</evidence>
<evidence type="ECO:0000256" key="1">
    <source>
        <dbReference type="ARBA" id="ARBA00009776"/>
    </source>
</evidence>
<dbReference type="SUPFAM" id="SSF52540">
    <property type="entry name" value="P-loop containing nucleoside triphosphate hydrolases"/>
    <property type="match status" value="1"/>
</dbReference>
<proteinExistence type="inferred from homology"/>
<dbReference type="PANTHER" id="PTHR10344">
    <property type="entry name" value="THYMIDYLATE KINASE"/>
    <property type="match status" value="1"/>
</dbReference>
<comment type="similarity">
    <text evidence="1">Belongs to the thymidylate kinase family.</text>
</comment>
<dbReference type="InterPro" id="IPR027417">
    <property type="entry name" value="P-loop_NTPase"/>
</dbReference>
<dbReference type="CDD" id="cd01672">
    <property type="entry name" value="TMPK"/>
    <property type="match status" value="1"/>
</dbReference>
<accession>A0A2M7LQV1</accession>
<dbReference type="GO" id="GO:0005524">
    <property type="term" value="F:ATP binding"/>
    <property type="evidence" value="ECO:0007669"/>
    <property type="project" value="UniProtKB-KW"/>
</dbReference>
<dbReference type="Pfam" id="PF05014">
    <property type="entry name" value="Nuc_deoxyrib_tr"/>
    <property type="match status" value="1"/>
</dbReference>
<dbReference type="InterPro" id="IPR039430">
    <property type="entry name" value="Thymidylate_kin-like_dom"/>
</dbReference>
<name>A0A2M7LQV1_9BACT</name>
<sequence>MLKVYFTALTSYDGDFHFHYREIIRLLKKNGCQILSGTQIINQKLFNRDAKLKKTDIFKRETKLIQMADCVVAEVTKPSHGVGGEIVFALTQTKPVLGLIYNGNENKISPMLTGNPSDNLFLESYTVEQLPYKVRDFIKHINNLKKRKGKLIVIDGGNGSGKTTQAQLLIAYLKQQKIPVKSVDFPQYYSSFHGKTVAKFLRGEFGTLDQVSPYLSSLAFAVDRASVKREMDDFLAKGGYVIANRYATSSLAHQSAKFSDVKKQKEFLNWLYDLEYKVHKIPKENIVIYLHVPVNFGKKLTAKKGERAYLKGQSEDIEEKDHNYRVATEKMYLKLAKQYKHWHTINCVENNNLLSPDTIHQKIISTLQKEKIIDN</sequence>